<comment type="function">
    <text evidence="1">Involved in the biogenesis of the 60S ribosomal subunit.</text>
</comment>
<feature type="compositionally biased region" description="Basic residues" evidence="6">
    <location>
        <begin position="1"/>
        <end position="34"/>
    </location>
</feature>
<protein>
    <recommendedName>
        <fullName evidence="4">Nucleolar protein 16</fullName>
    </recommendedName>
</protein>
<feature type="region of interest" description="Disordered" evidence="6">
    <location>
        <begin position="132"/>
        <end position="154"/>
    </location>
</feature>
<gene>
    <name evidence="7" type="ORF">L201_005845</name>
</gene>
<evidence type="ECO:0000256" key="2">
    <source>
        <dbReference type="ARBA" id="ARBA00004604"/>
    </source>
</evidence>
<dbReference type="Proteomes" id="UP001355207">
    <property type="component" value="Chromosome 7"/>
</dbReference>
<feature type="region of interest" description="Disordered" evidence="6">
    <location>
        <begin position="1"/>
        <end position="40"/>
    </location>
</feature>
<evidence type="ECO:0000256" key="5">
    <source>
        <dbReference type="ARBA" id="ARBA00023242"/>
    </source>
</evidence>
<dbReference type="PANTHER" id="PTHR13243:SF1">
    <property type="entry name" value="NUCLEOLAR PROTEIN 16"/>
    <property type="match status" value="1"/>
</dbReference>
<accession>A0AAX4K036</accession>
<proteinExistence type="inferred from homology"/>
<evidence type="ECO:0000256" key="4">
    <source>
        <dbReference type="ARBA" id="ARBA00015522"/>
    </source>
</evidence>
<evidence type="ECO:0000313" key="8">
    <source>
        <dbReference type="Proteomes" id="UP001355207"/>
    </source>
</evidence>
<evidence type="ECO:0000256" key="1">
    <source>
        <dbReference type="ARBA" id="ARBA00002889"/>
    </source>
</evidence>
<evidence type="ECO:0000256" key="3">
    <source>
        <dbReference type="ARBA" id="ARBA00008479"/>
    </source>
</evidence>
<dbReference type="GO" id="GO:0005730">
    <property type="term" value="C:nucleolus"/>
    <property type="evidence" value="ECO:0007669"/>
    <property type="project" value="UniProtKB-SubCell"/>
</dbReference>
<dbReference type="InterPro" id="IPR019002">
    <property type="entry name" value="Ribosome_biogenesis_Nop16"/>
</dbReference>
<sequence>MANPRQRSKAKSHKSTKPSIHRIRKLHQKQRRAPPLKGPEILQQGWDKKKTVFQNYAALGLLPSIPIPNQASSSRSQRVKLPIVPSSGIDIDEEDEQVQPKVGFGRIIRDEEGNVIDIIIDEDEEQEAVVEGKEQGNNSRNIPFEADQGEKPQVVGKTEVVRQLEKLSSTSAPVNRHSSTSEKTWLISLVQKYNDDFESMSKDRKLNVWQKTQGEIKRMVRKAGGVEKLLGQA</sequence>
<evidence type="ECO:0000256" key="6">
    <source>
        <dbReference type="SAM" id="MobiDB-lite"/>
    </source>
</evidence>
<dbReference type="GO" id="GO:0042273">
    <property type="term" value="P:ribosomal large subunit biogenesis"/>
    <property type="evidence" value="ECO:0007669"/>
    <property type="project" value="TreeGrafter"/>
</dbReference>
<comment type="subcellular location">
    <subcellularLocation>
        <location evidence="2">Nucleus</location>
        <location evidence="2">Nucleolus</location>
    </subcellularLocation>
</comment>
<dbReference type="EMBL" id="CP144104">
    <property type="protein sequence ID" value="WWC90907.1"/>
    <property type="molecule type" value="Genomic_DNA"/>
</dbReference>
<dbReference type="PANTHER" id="PTHR13243">
    <property type="entry name" value="HSPC111 PROTEIN-RELATED"/>
    <property type="match status" value="1"/>
</dbReference>
<dbReference type="GeneID" id="91096515"/>
<organism evidence="7 8">
    <name type="scientific">Kwoniella dendrophila CBS 6074</name>
    <dbReference type="NCBI Taxonomy" id="1295534"/>
    <lineage>
        <taxon>Eukaryota</taxon>
        <taxon>Fungi</taxon>
        <taxon>Dikarya</taxon>
        <taxon>Basidiomycota</taxon>
        <taxon>Agaricomycotina</taxon>
        <taxon>Tremellomycetes</taxon>
        <taxon>Tremellales</taxon>
        <taxon>Cryptococcaceae</taxon>
        <taxon>Kwoniella</taxon>
    </lineage>
</organism>
<reference evidence="7 8" key="1">
    <citation type="submission" date="2024-01" db="EMBL/GenBank/DDBJ databases">
        <title>Comparative genomics of Cryptococcus and Kwoniella reveals pathogenesis evolution and contrasting modes of karyotype evolution via chromosome fusion or intercentromeric recombination.</title>
        <authorList>
            <person name="Coelho M.A."/>
            <person name="David-Palma M."/>
            <person name="Shea T."/>
            <person name="Bowers K."/>
            <person name="McGinley-Smith S."/>
            <person name="Mohammad A.W."/>
            <person name="Gnirke A."/>
            <person name="Yurkov A.M."/>
            <person name="Nowrousian M."/>
            <person name="Sun S."/>
            <person name="Cuomo C.A."/>
            <person name="Heitman J."/>
        </authorList>
    </citation>
    <scope>NUCLEOTIDE SEQUENCE [LARGE SCALE GENOMIC DNA]</scope>
    <source>
        <strain evidence="7 8">CBS 6074</strain>
    </source>
</reference>
<keyword evidence="5" id="KW-0539">Nucleus</keyword>
<dbReference type="AlphaFoldDB" id="A0AAX4K036"/>
<keyword evidence="8" id="KW-1185">Reference proteome</keyword>
<comment type="similarity">
    <text evidence="3">Belongs to the NOP16 family.</text>
</comment>
<evidence type="ECO:0000313" key="7">
    <source>
        <dbReference type="EMBL" id="WWC90907.1"/>
    </source>
</evidence>
<name>A0AAX4K036_9TREE</name>
<dbReference type="RefSeq" id="XP_066077670.1">
    <property type="nucleotide sequence ID" value="XM_066221573.1"/>
</dbReference>
<dbReference type="Pfam" id="PF09420">
    <property type="entry name" value="Nop16"/>
    <property type="match status" value="1"/>
</dbReference>